<dbReference type="InterPro" id="IPR002017">
    <property type="entry name" value="Spectrin_repeat"/>
</dbReference>
<evidence type="ECO:0000256" key="2">
    <source>
        <dbReference type="ARBA" id="ARBA00023203"/>
    </source>
</evidence>
<dbReference type="PANTHER" id="PTHR11915">
    <property type="entry name" value="SPECTRIN/FILAMIN RELATED CYTOSKELETAL PROTEIN"/>
    <property type="match status" value="1"/>
</dbReference>
<dbReference type="SMART" id="SM00150">
    <property type="entry name" value="SPEC"/>
    <property type="match status" value="4"/>
</dbReference>
<evidence type="ECO:0000313" key="5">
    <source>
        <dbReference type="Proteomes" id="UP000517892"/>
    </source>
</evidence>
<keyword evidence="3" id="KW-0175">Coiled coil</keyword>
<dbReference type="EMBL" id="VYZI01002757">
    <property type="protein sequence ID" value="NWR82077.1"/>
    <property type="molecule type" value="Genomic_DNA"/>
</dbReference>
<sequence length="414" mass="47386">LQSQELGKHLLGVDALLQLQALLEADVAAQAERVRAVGAAARRFTEDGQDYQPCEPAVVRERVATLELRYQALVDLAGKRRARLEESRRLWKFLWDTGEDEAWMKEQERLLSSEDVGRDLTSSLRLLSQHDAFRGEQSGRAAPLRHALAQGRALVAQGLLGTTEVAQRIQELETHWEALNGLAGQRERRLREAVAFFQFQAEATDAEAWLEDALRLVASPELGRDEYSTLRLARQHRELQDEVRGHRRALEALQEQARALTAAFAAAPGVSERLEELGKRYRELEERAERRRRRLQDALSLYTMRSEADACGLWVSEKEQWLHAMDIPEKLEDLEVVQQRFETLEQEVNNLESRVANVNRVAEELLGTEQSDKESVRATREELNARWERFRALAEQKKDALTSALNVQNFHLEC</sequence>
<dbReference type="Proteomes" id="UP000517892">
    <property type="component" value="Unassembled WGS sequence"/>
</dbReference>
<reference evidence="4 5" key="1">
    <citation type="submission" date="2019-09" db="EMBL/GenBank/DDBJ databases">
        <title>Bird 10,000 Genomes (B10K) Project - Family phase.</title>
        <authorList>
            <person name="Zhang G."/>
        </authorList>
    </citation>
    <scope>NUCLEOTIDE SEQUENCE [LARGE SCALE GENOMIC DNA]</scope>
    <source>
        <strain evidence="4">B10K-DU-017-25</strain>
        <tissue evidence="4">Mixed tissue sample</tissue>
    </source>
</reference>
<evidence type="ECO:0000256" key="3">
    <source>
        <dbReference type="SAM" id="Coils"/>
    </source>
</evidence>
<dbReference type="OrthoDB" id="5865767at2759"/>
<dbReference type="AlphaFoldDB" id="A0A7K5AFS2"/>
<comment type="caution">
    <text evidence="4">The sequence shown here is derived from an EMBL/GenBank/DDBJ whole genome shotgun (WGS) entry which is preliminary data.</text>
</comment>
<feature type="non-terminal residue" evidence="4">
    <location>
        <position position="414"/>
    </location>
</feature>
<organism evidence="4 5">
    <name type="scientific">Centropus unirufus</name>
    <dbReference type="NCBI Taxonomy" id="1118519"/>
    <lineage>
        <taxon>Eukaryota</taxon>
        <taxon>Metazoa</taxon>
        <taxon>Chordata</taxon>
        <taxon>Craniata</taxon>
        <taxon>Vertebrata</taxon>
        <taxon>Euteleostomi</taxon>
        <taxon>Archelosauria</taxon>
        <taxon>Archosauria</taxon>
        <taxon>Dinosauria</taxon>
        <taxon>Saurischia</taxon>
        <taxon>Theropoda</taxon>
        <taxon>Coelurosauria</taxon>
        <taxon>Aves</taxon>
        <taxon>Neognathae</taxon>
        <taxon>Neoaves</taxon>
        <taxon>Otidimorphae</taxon>
        <taxon>Cuculiformes</taxon>
        <taxon>Centropidae</taxon>
        <taxon>Centropus</taxon>
    </lineage>
</organism>
<dbReference type="InterPro" id="IPR018159">
    <property type="entry name" value="Spectrin/alpha-actinin"/>
</dbReference>
<keyword evidence="2" id="KW-0009">Actin-binding</keyword>
<keyword evidence="1" id="KW-0677">Repeat</keyword>
<feature type="coiled-coil region" evidence="3">
    <location>
        <begin position="236"/>
        <end position="301"/>
    </location>
</feature>
<keyword evidence="5" id="KW-1185">Reference proteome</keyword>
<name>A0A7K5AFS2_9AVES</name>
<accession>A0A7K5AFS2</accession>
<dbReference type="CDD" id="cd00176">
    <property type="entry name" value="SPEC"/>
    <property type="match status" value="2"/>
</dbReference>
<evidence type="ECO:0000313" key="4">
    <source>
        <dbReference type="EMBL" id="NWR82077.1"/>
    </source>
</evidence>
<feature type="coiled-coil region" evidence="3">
    <location>
        <begin position="327"/>
        <end position="368"/>
    </location>
</feature>
<dbReference type="GO" id="GO:0003779">
    <property type="term" value="F:actin binding"/>
    <property type="evidence" value="ECO:0007669"/>
    <property type="project" value="UniProtKB-KW"/>
</dbReference>
<dbReference type="SUPFAM" id="SSF46966">
    <property type="entry name" value="Spectrin repeat"/>
    <property type="match status" value="4"/>
</dbReference>
<proteinExistence type="predicted"/>
<protein>
    <submittedName>
        <fullName evidence="4">SPTN2 protein</fullName>
    </submittedName>
</protein>
<gene>
    <name evidence="4" type="primary">Sptbn2</name>
    <name evidence="4" type="ORF">CENUNI_R11580</name>
</gene>
<evidence type="ECO:0000256" key="1">
    <source>
        <dbReference type="ARBA" id="ARBA00022737"/>
    </source>
</evidence>
<dbReference type="Pfam" id="PF00435">
    <property type="entry name" value="Spectrin"/>
    <property type="match status" value="4"/>
</dbReference>
<feature type="non-terminal residue" evidence="4">
    <location>
        <position position="1"/>
    </location>
</feature>
<dbReference type="Gene3D" id="1.20.58.60">
    <property type="match status" value="3"/>
</dbReference>